<feature type="transmembrane region" description="Helical" evidence="7">
    <location>
        <begin position="41"/>
        <end position="61"/>
    </location>
</feature>
<evidence type="ECO:0000256" key="5">
    <source>
        <dbReference type="ARBA" id="ARBA00023136"/>
    </source>
</evidence>
<keyword evidence="4 7" id="KW-1133">Transmembrane helix</keyword>
<dbReference type="InterPro" id="IPR027417">
    <property type="entry name" value="P-loop_NTPase"/>
</dbReference>
<dbReference type="Pfam" id="PF02706">
    <property type="entry name" value="Wzz"/>
    <property type="match status" value="1"/>
</dbReference>
<keyword evidence="6" id="KW-0175">Coiled coil</keyword>
<feature type="coiled-coil region" evidence="6">
    <location>
        <begin position="217"/>
        <end position="244"/>
    </location>
</feature>
<sequence>MTMVENVRNGLLIGAAPRGEEGREPWFLDPREILRSVRLRWPTVLLPVLLFLAAAAAWTALNPPQFAASTQILIDPRGLQVVKDGLTPPDQASDASLLLVDSQIRVLTSDDVLGRVVDRFDLAIDPEFRGRETLLGALKDRLARLTGRSGPEVEPRLTALRALRSRVGARRLERSFVVELSVTSEDREKAARLARGVAETYLARDAATRSDTTRRAGEAIEGRLAELREALRKAEDKAQAFRARRSIVGTRSQLVSEQQLTQLSDQLGAARARAVEAAARVRQVEAVLAGGSSDAVNEIVQNPTISALRGQLAGVERLRADAEDTLGRRHPSYQAALVQEKALRGAIEAEIRRIAAASRNDAQAAQANERSLAAALERRKAEALRVGDDFVQLRELERQVEASRAVYEAFLVRGRELQEQQSLDTSASRIISPASPPEKRLGPPTPVLFLAALVAGLGVGLVGSLGLELAAGRVRSRRRLEGYLGRPVLDSLPPVPRDAAGTARGDGRYEVAVARLRHRLAGSATGQGPLVVLVTAADDRAGKSVLARSLALSAASDRERVILVDADPHGALTRDLGIQAGRDLAGTLRGRAPLADALVTLPSGLRVLPRTDELPRGLAGDLADALLRSDADLVVVDLGLVGGDVVTERLVADERIPVLLLAVNARRGRLAATDRALKAIGPNRRPRLVVVDADPRD</sequence>
<dbReference type="Gene3D" id="3.40.50.300">
    <property type="entry name" value="P-loop containing nucleotide triphosphate hydrolases"/>
    <property type="match status" value="1"/>
</dbReference>
<feature type="transmembrane region" description="Helical" evidence="7">
    <location>
        <begin position="447"/>
        <end position="470"/>
    </location>
</feature>
<dbReference type="GO" id="GO:0004713">
    <property type="term" value="F:protein tyrosine kinase activity"/>
    <property type="evidence" value="ECO:0007669"/>
    <property type="project" value="TreeGrafter"/>
</dbReference>
<dbReference type="PANTHER" id="PTHR32309">
    <property type="entry name" value="TYROSINE-PROTEIN KINASE"/>
    <property type="match status" value="1"/>
</dbReference>
<evidence type="ECO:0000313" key="10">
    <source>
        <dbReference type="Proteomes" id="UP000035955"/>
    </source>
</evidence>
<protein>
    <submittedName>
        <fullName evidence="9">Lipopolysaccharide biosynthesis protein</fullName>
    </submittedName>
</protein>
<evidence type="ECO:0000256" key="2">
    <source>
        <dbReference type="ARBA" id="ARBA00022475"/>
    </source>
</evidence>
<reference evidence="9 10" key="1">
    <citation type="submission" date="2015-03" db="EMBL/GenBank/DDBJ databases">
        <title>Genome sequencing of Methylobacterium variabile DSM 16961.</title>
        <authorList>
            <person name="Chaudhry V."/>
            <person name="Patil P.B."/>
        </authorList>
    </citation>
    <scope>NUCLEOTIDE SEQUENCE [LARGE SCALE GENOMIC DNA]</scope>
    <source>
        <strain evidence="9 10">DSM 16961</strain>
    </source>
</reference>
<dbReference type="GO" id="GO:0005886">
    <property type="term" value="C:plasma membrane"/>
    <property type="evidence" value="ECO:0007669"/>
    <property type="project" value="UniProtKB-SubCell"/>
</dbReference>
<dbReference type="EMBL" id="LABY01000050">
    <property type="protein sequence ID" value="KMO40181.1"/>
    <property type="molecule type" value="Genomic_DNA"/>
</dbReference>
<name>A0A0J6VLZ2_9HYPH</name>
<accession>A0A0J6VLZ2</accession>
<proteinExistence type="predicted"/>
<keyword evidence="2" id="KW-1003">Cell membrane</keyword>
<dbReference type="OrthoDB" id="230260at2"/>
<dbReference type="AlphaFoldDB" id="A0A0J6VLZ2"/>
<evidence type="ECO:0000256" key="1">
    <source>
        <dbReference type="ARBA" id="ARBA00004651"/>
    </source>
</evidence>
<keyword evidence="3 7" id="KW-0812">Transmembrane</keyword>
<dbReference type="RefSeq" id="WP_048443701.1">
    <property type="nucleotide sequence ID" value="NZ_LABY01000050.1"/>
</dbReference>
<evidence type="ECO:0000256" key="7">
    <source>
        <dbReference type="SAM" id="Phobius"/>
    </source>
</evidence>
<feature type="domain" description="Polysaccharide chain length determinant N-terminal" evidence="8">
    <location>
        <begin position="30"/>
        <end position="118"/>
    </location>
</feature>
<keyword evidence="10" id="KW-1185">Reference proteome</keyword>
<evidence type="ECO:0000256" key="6">
    <source>
        <dbReference type="SAM" id="Coils"/>
    </source>
</evidence>
<keyword evidence="5 7" id="KW-0472">Membrane</keyword>
<evidence type="ECO:0000256" key="3">
    <source>
        <dbReference type="ARBA" id="ARBA00022692"/>
    </source>
</evidence>
<dbReference type="PATRIC" id="fig|298794.3.peg.6089"/>
<evidence type="ECO:0000256" key="4">
    <source>
        <dbReference type="ARBA" id="ARBA00022989"/>
    </source>
</evidence>
<comment type="subcellular location">
    <subcellularLocation>
        <location evidence="1">Cell membrane</location>
        <topology evidence="1">Multi-pass membrane protein</topology>
    </subcellularLocation>
</comment>
<dbReference type="Proteomes" id="UP000035955">
    <property type="component" value="Unassembled WGS sequence"/>
</dbReference>
<dbReference type="PANTHER" id="PTHR32309:SF13">
    <property type="entry name" value="FERRIC ENTEROBACTIN TRANSPORT PROTEIN FEPE"/>
    <property type="match status" value="1"/>
</dbReference>
<evidence type="ECO:0000259" key="8">
    <source>
        <dbReference type="Pfam" id="PF02706"/>
    </source>
</evidence>
<dbReference type="InterPro" id="IPR050445">
    <property type="entry name" value="Bact_polysacc_biosynth/exp"/>
</dbReference>
<gene>
    <name evidence="9" type="ORF">VQ02_08270</name>
</gene>
<evidence type="ECO:0000313" key="9">
    <source>
        <dbReference type="EMBL" id="KMO40181.1"/>
    </source>
</evidence>
<comment type="caution">
    <text evidence="9">The sequence shown here is derived from an EMBL/GenBank/DDBJ whole genome shotgun (WGS) entry which is preliminary data.</text>
</comment>
<organism evidence="9 10">
    <name type="scientific">Methylobacterium variabile</name>
    <dbReference type="NCBI Taxonomy" id="298794"/>
    <lineage>
        <taxon>Bacteria</taxon>
        <taxon>Pseudomonadati</taxon>
        <taxon>Pseudomonadota</taxon>
        <taxon>Alphaproteobacteria</taxon>
        <taxon>Hyphomicrobiales</taxon>
        <taxon>Methylobacteriaceae</taxon>
        <taxon>Methylobacterium</taxon>
    </lineage>
</organism>
<dbReference type="InterPro" id="IPR003856">
    <property type="entry name" value="LPS_length_determ_N"/>
</dbReference>
<dbReference type="SUPFAM" id="SSF52540">
    <property type="entry name" value="P-loop containing nucleoside triphosphate hydrolases"/>
    <property type="match status" value="1"/>
</dbReference>